<dbReference type="EMBL" id="ML220132">
    <property type="protein sequence ID" value="TGZ79380.1"/>
    <property type="molecule type" value="Genomic_DNA"/>
</dbReference>
<protein>
    <submittedName>
        <fullName evidence="2">Uncharacterized protein</fullName>
    </submittedName>
</protein>
<name>A0A4S2MQ98_9PEZI</name>
<reference evidence="2 3" key="1">
    <citation type="submission" date="2019-04" db="EMBL/GenBank/DDBJ databases">
        <title>Comparative genomics and transcriptomics to analyze fruiting body development in filamentous ascomycetes.</title>
        <authorList>
            <consortium name="DOE Joint Genome Institute"/>
            <person name="Lutkenhaus R."/>
            <person name="Traeger S."/>
            <person name="Breuer J."/>
            <person name="Kuo A."/>
            <person name="Lipzen A."/>
            <person name="Pangilinan J."/>
            <person name="Dilworth D."/>
            <person name="Sandor L."/>
            <person name="Poggeler S."/>
            <person name="Barry K."/>
            <person name="Grigoriev I.V."/>
            <person name="Nowrousian M."/>
        </authorList>
    </citation>
    <scope>NUCLEOTIDE SEQUENCE [LARGE SCALE GENOMIC DNA]</scope>
    <source>
        <strain evidence="2 3">CBS 389.68</strain>
    </source>
</reference>
<sequence>MSKTILHGTAGGGVPPKRMVPSAHPEDWMRPVQKFRRPTSTGRIHRTLWNALADAMERSHNFYRPQLRLRPGDIENMEVIGGSYRFIEPAVESRARRPKAIPLSPGDFWNTTHTSGDQQMLLSVEGRIIRRGVDGYFKEHRHTACRLRIHLVVAVGSRRLRASGVLGHRSIQRIVGCWQSGLQISRQKH</sequence>
<dbReference type="InParanoid" id="A0A4S2MQ98"/>
<feature type="region of interest" description="Disordered" evidence="1">
    <location>
        <begin position="1"/>
        <end position="24"/>
    </location>
</feature>
<dbReference type="Proteomes" id="UP000298138">
    <property type="component" value="Unassembled WGS sequence"/>
</dbReference>
<dbReference type="AlphaFoldDB" id="A0A4S2MQ98"/>
<evidence type="ECO:0000256" key="1">
    <source>
        <dbReference type="SAM" id="MobiDB-lite"/>
    </source>
</evidence>
<evidence type="ECO:0000313" key="3">
    <source>
        <dbReference type="Proteomes" id="UP000298138"/>
    </source>
</evidence>
<accession>A0A4S2MQ98</accession>
<evidence type="ECO:0000313" key="2">
    <source>
        <dbReference type="EMBL" id="TGZ79380.1"/>
    </source>
</evidence>
<proteinExistence type="predicted"/>
<gene>
    <name evidence="2" type="ORF">EX30DRAFT_365340</name>
</gene>
<organism evidence="2 3">
    <name type="scientific">Ascodesmis nigricans</name>
    <dbReference type="NCBI Taxonomy" id="341454"/>
    <lineage>
        <taxon>Eukaryota</taxon>
        <taxon>Fungi</taxon>
        <taxon>Dikarya</taxon>
        <taxon>Ascomycota</taxon>
        <taxon>Pezizomycotina</taxon>
        <taxon>Pezizomycetes</taxon>
        <taxon>Pezizales</taxon>
        <taxon>Ascodesmidaceae</taxon>
        <taxon>Ascodesmis</taxon>
    </lineage>
</organism>
<keyword evidence="3" id="KW-1185">Reference proteome</keyword>